<evidence type="ECO:0000256" key="3">
    <source>
        <dbReference type="ARBA" id="ARBA00022473"/>
    </source>
</evidence>
<sequence>MVIFSNFHALFLFIAFNSGTLNPFAFKQENTGTNTRILSLSFFDLDSQLAEATEIILSSPEFSILPVLLYILGKRKKGRKLCLPLLLISSTPASERAMGGLRRRRRRCTHLLSTASAAALALLILASASGVTGNPSRQLGKSGDISETNTATAQASWLSFWAALNSGRRVRKVRIESVFDAVMTRRRLVGPGSSPPTCRSKCGRCSPCKAVHVPIQPGVSTPLEYYPEAWRCKCEGDSLAVAGYLGLEGALLPKHPCLATGATEAAWLEREAAKGATGAKAVVKGATSARVLACEPSNPLSRLKLLPGFEASLQLANTGAEDPPSPLRWGGPSYIGVLRPRLLTPLCSFCKL</sequence>
<accession>A0AAD3SCW8</accession>
<keyword evidence="5" id="KW-0732">Signal</keyword>
<gene>
    <name evidence="9" type="ORF">Nepgr_010306</name>
</gene>
<evidence type="ECO:0000313" key="9">
    <source>
        <dbReference type="EMBL" id="GMH08466.1"/>
    </source>
</evidence>
<comment type="similarity">
    <text evidence="2 7">Belongs to the plant cysteine rich small secretory peptide family. Epidermal patterning factor subfamily.</text>
</comment>
<keyword evidence="8" id="KW-0812">Transmembrane</keyword>
<dbReference type="Proteomes" id="UP001279734">
    <property type="component" value="Unassembled WGS sequence"/>
</dbReference>
<evidence type="ECO:0000313" key="10">
    <source>
        <dbReference type="Proteomes" id="UP001279734"/>
    </source>
</evidence>
<evidence type="ECO:0000256" key="8">
    <source>
        <dbReference type="SAM" id="Phobius"/>
    </source>
</evidence>
<dbReference type="Pfam" id="PF17181">
    <property type="entry name" value="EPF"/>
    <property type="match status" value="1"/>
</dbReference>
<comment type="subcellular location">
    <subcellularLocation>
        <location evidence="1 7">Secreted</location>
    </subcellularLocation>
</comment>
<keyword evidence="6" id="KW-1015">Disulfide bond</keyword>
<evidence type="ECO:0000256" key="6">
    <source>
        <dbReference type="ARBA" id="ARBA00023157"/>
    </source>
</evidence>
<evidence type="ECO:0000256" key="4">
    <source>
        <dbReference type="ARBA" id="ARBA00022525"/>
    </source>
</evidence>
<dbReference type="PANTHER" id="PTHR33109">
    <property type="entry name" value="EPIDERMAL PATTERNING FACTOR-LIKE PROTEIN 4"/>
    <property type="match status" value="1"/>
</dbReference>
<feature type="transmembrane region" description="Helical" evidence="8">
    <location>
        <begin position="7"/>
        <end position="26"/>
    </location>
</feature>
<feature type="transmembrane region" description="Helical" evidence="8">
    <location>
        <begin position="55"/>
        <end position="73"/>
    </location>
</feature>
<dbReference type="GO" id="GO:0005576">
    <property type="term" value="C:extracellular region"/>
    <property type="evidence" value="ECO:0007669"/>
    <property type="project" value="UniProtKB-SubCell"/>
</dbReference>
<keyword evidence="10" id="KW-1185">Reference proteome</keyword>
<dbReference type="PANTHER" id="PTHR33109:SF4">
    <property type="entry name" value="EPIDERMAL PATTERNING FACTOR-LIKE PROTEIN 6"/>
    <property type="match status" value="1"/>
</dbReference>
<reference evidence="9" key="1">
    <citation type="submission" date="2023-05" db="EMBL/GenBank/DDBJ databases">
        <title>Nepenthes gracilis genome sequencing.</title>
        <authorList>
            <person name="Fukushima K."/>
        </authorList>
    </citation>
    <scope>NUCLEOTIDE SEQUENCE</scope>
    <source>
        <strain evidence="9">SING2019-196</strain>
    </source>
</reference>
<dbReference type="GO" id="GO:0010052">
    <property type="term" value="P:guard cell differentiation"/>
    <property type="evidence" value="ECO:0007669"/>
    <property type="project" value="UniProtKB-UniRule"/>
</dbReference>
<evidence type="ECO:0000256" key="5">
    <source>
        <dbReference type="ARBA" id="ARBA00022729"/>
    </source>
</evidence>
<keyword evidence="8" id="KW-1133">Transmembrane helix</keyword>
<proteinExistence type="inferred from homology"/>
<protein>
    <recommendedName>
        <fullName evidence="7">Epidermal patterning factor-like protein</fullName>
    </recommendedName>
</protein>
<evidence type="ECO:0000256" key="2">
    <source>
        <dbReference type="ARBA" id="ARBA00008127"/>
    </source>
</evidence>
<keyword evidence="8" id="KW-0472">Membrane</keyword>
<evidence type="ECO:0000256" key="7">
    <source>
        <dbReference type="RuleBase" id="RU367102"/>
    </source>
</evidence>
<name>A0AAD3SCW8_NEPGR</name>
<dbReference type="AlphaFoldDB" id="A0AAD3SCW8"/>
<comment type="caution">
    <text evidence="9">The sequence shown here is derived from an EMBL/GenBank/DDBJ whole genome shotgun (WGS) entry which is preliminary data.</text>
</comment>
<keyword evidence="3 7" id="KW-0217">Developmental protein</keyword>
<evidence type="ECO:0000256" key="1">
    <source>
        <dbReference type="ARBA" id="ARBA00004613"/>
    </source>
</evidence>
<feature type="transmembrane region" description="Helical" evidence="8">
    <location>
        <begin position="111"/>
        <end position="131"/>
    </location>
</feature>
<dbReference type="InterPro" id="IPR039455">
    <property type="entry name" value="EPFL"/>
</dbReference>
<keyword evidence="4 7" id="KW-0964">Secreted</keyword>
<dbReference type="EMBL" id="BSYO01000008">
    <property type="protein sequence ID" value="GMH08466.1"/>
    <property type="molecule type" value="Genomic_DNA"/>
</dbReference>
<organism evidence="9 10">
    <name type="scientific">Nepenthes gracilis</name>
    <name type="common">Slender pitcher plant</name>
    <dbReference type="NCBI Taxonomy" id="150966"/>
    <lineage>
        <taxon>Eukaryota</taxon>
        <taxon>Viridiplantae</taxon>
        <taxon>Streptophyta</taxon>
        <taxon>Embryophyta</taxon>
        <taxon>Tracheophyta</taxon>
        <taxon>Spermatophyta</taxon>
        <taxon>Magnoliopsida</taxon>
        <taxon>eudicotyledons</taxon>
        <taxon>Gunneridae</taxon>
        <taxon>Pentapetalae</taxon>
        <taxon>Caryophyllales</taxon>
        <taxon>Nepenthaceae</taxon>
        <taxon>Nepenthes</taxon>
    </lineage>
</organism>
<comment type="function">
    <text evidence="7">Controls stomatal patterning.</text>
</comment>